<proteinExistence type="predicted"/>
<dbReference type="Pfam" id="PF00963">
    <property type="entry name" value="Cohesin"/>
    <property type="match status" value="1"/>
</dbReference>
<reference evidence="4 5" key="1">
    <citation type="journal article" date="2016" name="Nat. Commun.">
        <title>Thousands of microbial genomes shed light on interconnected biogeochemical processes in an aquifer system.</title>
        <authorList>
            <person name="Anantharaman K."/>
            <person name="Brown C.T."/>
            <person name="Hug L.A."/>
            <person name="Sharon I."/>
            <person name="Castelle C.J."/>
            <person name="Probst A.J."/>
            <person name="Thomas B.C."/>
            <person name="Singh A."/>
            <person name="Wilkins M.J."/>
            <person name="Karaoz U."/>
            <person name="Brodie E.L."/>
            <person name="Williams K.H."/>
            <person name="Hubbard S.S."/>
            <person name="Banfield J.F."/>
        </authorList>
    </citation>
    <scope>NUCLEOTIDE SEQUENCE [LARGE SCALE GENOMIC DNA]</scope>
</reference>
<evidence type="ECO:0000256" key="2">
    <source>
        <dbReference type="SAM" id="SignalP"/>
    </source>
</evidence>
<organism evidence="4 5">
    <name type="scientific">Candidatus Roizmanbacteria bacterium RIFCSPLOWO2_01_FULL_38_12</name>
    <dbReference type="NCBI Taxonomy" id="1802061"/>
    <lineage>
        <taxon>Bacteria</taxon>
        <taxon>Candidatus Roizmaniibacteriota</taxon>
    </lineage>
</organism>
<evidence type="ECO:0000313" key="4">
    <source>
        <dbReference type="EMBL" id="OGK47736.1"/>
    </source>
</evidence>
<dbReference type="SUPFAM" id="SSF49384">
    <property type="entry name" value="Carbohydrate-binding domain"/>
    <property type="match status" value="1"/>
</dbReference>
<name>A0A1F7IWK7_9BACT</name>
<accession>A0A1F7IWK7</accession>
<dbReference type="Proteomes" id="UP000177141">
    <property type="component" value="Unassembled WGS sequence"/>
</dbReference>
<dbReference type="AlphaFoldDB" id="A0A1F7IWK7"/>
<feature type="transmembrane region" description="Helical" evidence="1">
    <location>
        <begin position="191"/>
        <end position="212"/>
    </location>
</feature>
<dbReference type="InterPro" id="IPR008965">
    <property type="entry name" value="CBM2/CBM3_carb-bd_dom_sf"/>
</dbReference>
<evidence type="ECO:0000256" key="1">
    <source>
        <dbReference type="SAM" id="Phobius"/>
    </source>
</evidence>
<dbReference type="GO" id="GO:0030246">
    <property type="term" value="F:carbohydrate binding"/>
    <property type="evidence" value="ECO:0007669"/>
    <property type="project" value="InterPro"/>
</dbReference>
<gene>
    <name evidence="4" type="ORF">A3A93_04665</name>
</gene>
<keyword evidence="1" id="KW-1133">Transmembrane helix</keyword>
<dbReference type="GO" id="GO:0000272">
    <property type="term" value="P:polysaccharide catabolic process"/>
    <property type="evidence" value="ECO:0007669"/>
    <property type="project" value="InterPro"/>
</dbReference>
<dbReference type="InterPro" id="IPR002102">
    <property type="entry name" value="Cohesin_dom"/>
</dbReference>
<protein>
    <recommendedName>
        <fullName evidence="3">Cohesin domain-containing protein</fullName>
    </recommendedName>
</protein>
<evidence type="ECO:0000259" key="3">
    <source>
        <dbReference type="Pfam" id="PF00963"/>
    </source>
</evidence>
<dbReference type="Gene3D" id="2.60.40.680">
    <property type="match status" value="1"/>
</dbReference>
<keyword evidence="1" id="KW-0812">Transmembrane</keyword>
<evidence type="ECO:0000313" key="5">
    <source>
        <dbReference type="Proteomes" id="UP000177141"/>
    </source>
</evidence>
<keyword evidence="2" id="KW-0732">Signal</keyword>
<dbReference type="EMBL" id="MGAL01000027">
    <property type="protein sequence ID" value="OGK47736.1"/>
    <property type="molecule type" value="Genomic_DNA"/>
</dbReference>
<feature type="signal peptide" evidence="2">
    <location>
        <begin position="1"/>
        <end position="26"/>
    </location>
</feature>
<comment type="caution">
    <text evidence="4">The sequence shown here is derived from an EMBL/GenBank/DDBJ whole genome shotgun (WGS) entry which is preliminary data.</text>
</comment>
<keyword evidence="1" id="KW-0472">Membrane</keyword>
<sequence>MRKYFFITIVGVFVFAMSATISTVYAAGTLDFVPDSTSVAVDESFTVDINIDAGTDQIASTDIYIDFDNTQLEFETVTDGSYFPDVSSQPLTGRIYIAGLMENPGEYKEGSGTVAKVTFKALTEGTTTLTFDCDTTDSETSKVVKNDANATNIIDCAALASHVVTISATSSSSSSTSTSGTLPQSGVYDEVIKLIALGGAFIFVGVFMRAILRFL</sequence>
<feature type="chain" id="PRO_5009529386" description="Cohesin domain-containing protein" evidence="2">
    <location>
        <begin position="27"/>
        <end position="215"/>
    </location>
</feature>
<feature type="domain" description="Cohesin" evidence="3">
    <location>
        <begin position="33"/>
        <end position="158"/>
    </location>
</feature>
<dbReference type="CDD" id="cd08547">
    <property type="entry name" value="Type_II_cohesin"/>
    <property type="match status" value="1"/>
</dbReference>